<dbReference type="EMBL" id="JAACJN010000136">
    <property type="protein sequence ID" value="KAF5368200.1"/>
    <property type="molecule type" value="Genomic_DNA"/>
</dbReference>
<proteinExistence type="predicted"/>
<dbReference type="OrthoDB" id="3246270at2759"/>
<dbReference type="Proteomes" id="UP000518752">
    <property type="component" value="Unassembled WGS sequence"/>
</dbReference>
<gene>
    <name evidence="1" type="ORF">D9757_011292</name>
</gene>
<keyword evidence="2" id="KW-1185">Reference proteome</keyword>
<protein>
    <submittedName>
        <fullName evidence="1">Uncharacterized protein</fullName>
    </submittedName>
</protein>
<dbReference type="SUPFAM" id="SSF56281">
    <property type="entry name" value="Metallo-hydrolase/oxidoreductase"/>
    <property type="match status" value="1"/>
</dbReference>
<comment type="caution">
    <text evidence="1">The sequence shown here is derived from an EMBL/GenBank/DDBJ whole genome shotgun (WGS) entry which is preliminary data.</text>
</comment>
<organism evidence="1 2">
    <name type="scientific">Collybiopsis confluens</name>
    <dbReference type="NCBI Taxonomy" id="2823264"/>
    <lineage>
        <taxon>Eukaryota</taxon>
        <taxon>Fungi</taxon>
        <taxon>Dikarya</taxon>
        <taxon>Basidiomycota</taxon>
        <taxon>Agaricomycotina</taxon>
        <taxon>Agaricomycetes</taxon>
        <taxon>Agaricomycetidae</taxon>
        <taxon>Agaricales</taxon>
        <taxon>Marasmiineae</taxon>
        <taxon>Omphalotaceae</taxon>
        <taxon>Collybiopsis</taxon>
    </lineage>
</organism>
<dbReference type="Gene3D" id="3.60.15.10">
    <property type="entry name" value="Ribonuclease Z/Hydroxyacylglutathione hydrolase-like"/>
    <property type="match status" value="1"/>
</dbReference>
<evidence type="ECO:0000313" key="1">
    <source>
        <dbReference type="EMBL" id="KAF5368200.1"/>
    </source>
</evidence>
<name>A0A8H5GNY5_9AGAR</name>
<dbReference type="InterPro" id="IPR036866">
    <property type="entry name" value="RibonucZ/Hydroxyglut_hydro"/>
</dbReference>
<reference evidence="1 2" key="1">
    <citation type="journal article" date="2020" name="ISME J.">
        <title>Uncovering the hidden diversity of litter-decomposition mechanisms in mushroom-forming fungi.</title>
        <authorList>
            <person name="Floudas D."/>
            <person name="Bentzer J."/>
            <person name="Ahren D."/>
            <person name="Johansson T."/>
            <person name="Persson P."/>
            <person name="Tunlid A."/>
        </authorList>
    </citation>
    <scope>NUCLEOTIDE SEQUENCE [LARGE SCALE GENOMIC DNA]</scope>
    <source>
        <strain evidence="1 2">CBS 406.79</strain>
    </source>
</reference>
<dbReference type="AlphaFoldDB" id="A0A8H5GNY5"/>
<sequence length="664" mass="74535">MTDVPKLIAVYAGYGDTLLLQLPPETGQLNPRYWLIDGGPVGPMAASSQKNGKRKLDSGPTWDTGGNQYNSYYQFLRQALLRFCCSGDEDAKLKFKQIDLLQGIVVTHPHQDHMDGIIQLLTDWLPDATSLPSEKNPLKFKGPVVLNKDFEDKETSVKGYLRSLLGKKGFKHEPWDDIPAVAGLIHATPTGTLFKMVPKSTSTSTDFIQFALTVEGESSENNQSIITSYEPPLETNRPIVTTGDAPGHHILSRLNIPYNRQAPPPPKTLSIFKVSHHGSQRSNHVMTKLSINDNQMEKLEFFLLALSAWYLGNPANFVPPLAPNHAIAQFRERVHTSRAWDWIAFDWNTRTIPAFRMAMDTASTSCYDYIQNLDLGKPGLQYTGNNGTVYNLRDQQQWIGFTLLLLQRFQQLEEGLRLGNWPTEDVLKASRFVPKIKQSGKSWKIKDLTGKVGIHGVCDVLKYDPFVALRFIGGIREFHQSIDARNYIISSQREIFGLPNPTVIAAIMVAAYNRPDAIVRHLYVTDPWALNMEGILYYLGFLAPTVQKNQWRDRIKVFYLDQDYVAEVPTTASPDIPGCTEFRLEDGMDSPTVRAYLNEQFVGSNAYNTPFSTWLERSSFSVSILDPGNPITPFGWLNMVHSSNSVQFSLVAAAPPPVLPRFGP</sequence>
<evidence type="ECO:0000313" key="2">
    <source>
        <dbReference type="Proteomes" id="UP000518752"/>
    </source>
</evidence>
<accession>A0A8H5GNY5</accession>